<dbReference type="AlphaFoldDB" id="K8ZMV6"/>
<evidence type="ECO:0000313" key="3">
    <source>
        <dbReference type="Proteomes" id="UP000016057"/>
    </source>
</evidence>
<dbReference type="GO" id="GO:0030153">
    <property type="term" value="P:bacteriocin immunity"/>
    <property type="evidence" value="ECO:0007669"/>
    <property type="project" value="UniProtKB-KW"/>
</dbReference>
<evidence type="ECO:0000313" key="2">
    <source>
        <dbReference type="EMBL" id="EKU26936.1"/>
    </source>
</evidence>
<gene>
    <name evidence="2" type="ORF">C683_1211</name>
</gene>
<dbReference type="OrthoDB" id="2166051at2"/>
<reference evidence="2 3" key="1">
    <citation type="journal article" date="2013" name="Genome Announc.">
        <title>Draft Genome Sequence of Catellicoccus marimammalium, a Novel Species Commonly Found in Gull Feces.</title>
        <authorList>
            <person name="Weigand M.R."/>
            <person name="Ryu H."/>
            <person name="Bozcek L."/>
            <person name="Konstantinidis K.T."/>
            <person name="Santo Domingo J.W."/>
        </authorList>
    </citation>
    <scope>NUCLEOTIDE SEQUENCE [LARGE SCALE GENOMIC DNA]</scope>
    <source>
        <strain evidence="2 3">M35/04/3</strain>
    </source>
</reference>
<dbReference type="Proteomes" id="UP000016057">
    <property type="component" value="Unassembled WGS sequence"/>
</dbReference>
<name>K8ZMV6_9ENTE</name>
<dbReference type="Pfam" id="PF08951">
    <property type="entry name" value="EntA_Immun"/>
    <property type="match status" value="1"/>
</dbReference>
<dbReference type="EMBL" id="AMYT01000022">
    <property type="protein sequence ID" value="EKU26936.1"/>
    <property type="molecule type" value="Genomic_DNA"/>
</dbReference>
<dbReference type="Gene3D" id="1.20.1440.50">
    <property type="entry name" value="Ta0600-like"/>
    <property type="match status" value="1"/>
</dbReference>
<dbReference type="InterPro" id="IPR023130">
    <property type="entry name" value="Ta0600-like_sf"/>
</dbReference>
<keyword evidence="1" id="KW-0079">Bacteriocin immunity</keyword>
<evidence type="ECO:0000256" key="1">
    <source>
        <dbReference type="ARBA" id="ARBA00023025"/>
    </source>
</evidence>
<keyword evidence="3" id="KW-1185">Reference proteome</keyword>
<protein>
    <recommendedName>
        <fullName evidence="4">Bacteriocin immunity protein</fullName>
    </recommendedName>
</protein>
<comment type="caution">
    <text evidence="2">The sequence shown here is derived from an EMBL/GenBank/DDBJ whole genome shotgun (WGS) entry which is preliminary data.</text>
</comment>
<accession>K8ZMV6</accession>
<sequence>MSNKKDEVVTLLHAAYEEVKDTDNDFAKMLLEAYQKIQKGENYKIICAKIALPCNHYVLAHLKNIPKNVGKLNTLVQEIRKQYLMMEDIALGPFWG</sequence>
<organism evidence="2 3">
    <name type="scientific">Catellicoccus marimammalium M35/04/3</name>
    <dbReference type="NCBI Taxonomy" id="1234409"/>
    <lineage>
        <taxon>Bacteria</taxon>
        <taxon>Bacillati</taxon>
        <taxon>Bacillota</taxon>
        <taxon>Bacilli</taxon>
        <taxon>Lactobacillales</taxon>
        <taxon>Enterococcaceae</taxon>
        <taxon>Catellicoccus</taxon>
    </lineage>
</organism>
<dbReference type="SUPFAM" id="SSF109797">
    <property type="entry name" value="Bacteriocin immunity protein-like"/>
    <property type="match status" value="1"/>
</dbReference>
<proteinExistence type="predicted"/>
<dbReference type="InterPro" id="IPR015046">
    <property type="entry name" value="LciA_Immunity-like"/>
</dbReference>
<dbReference type="RefSeq" id="WP_009492054.1">
    <property type="nucleotide sequence ID" value="NZ_AMYT01000022.1"/>
</dbReference>
<evidence type="ECO:0008006" key="4">
    <source>
        <dbReference type="Google" id="ProtNLM"/>
    </source>
</evidence>